<organism evidence="1 2">
    <name type="scientific">Streblomastix strix</name>
    <dbReference type="NCBI Taxonomy" id="222440"/>
    <lineage>
        <taxon>Eukaryota</taxon>
        <taxon>Metamonada</taxon>
        <taxon>Preaxostyla</taxon>
        <taxon>Oxymonadida</taxon>
        <taxon>Streblomastigidae</taxon>
        <taxon>Streblomastix</taxon>
    </lineage>
</organism>
<gene>
    <name evidence="1" type="ORF">EZS28_040242</name>
</gene>
<protein>
    <submittedName>
        <fullName evidence="1">Uncharacterized protein</fullName>
    </submittedName>
</protein>
<dbReference type="EMBL" id="SNRW01021917">
    <property type="protein sequence ID" value="KAA6364231.1"/>
    <property type="molecule type" value="Genomic_DNA"/>
</dbReference>
<dbReference type="AlphaFoldDB" id="A0A5J4U2K6"/>
<name>A0A5J4U2K6_9EUKA</name>
<reference evidence="1 2" key="1">
    <citation type="submission" date="2019-03" db="EMBL/GenBank/DDBJ databases">
        <title>Single cell metagenomics reveals metabolic interactions within the superorganism composed of flagellate Streblomastix strix and complex community of Bacteroidetes bacteria on its surface.</title>
        <authorList>
            <person name="Treitli S.C."/>
            <person name="Kolisko M."/>
            <person name="Husnik F."/>
            <person name="Keeling P."/>
            <person name="Hampl V."/>
        </authorList>
    </citation>
    <scope>NUCLEOTIDE SEQUENCE [LARGE SCALE GENOMIC DNA]</scope>
    <source>
        <strain evidence="1">ST1C</strain>
    </source>
</reference>
<comment type="caution">
    <text evidence="1">The sequence shown here is derived from an EMBL/GenBank/DDBJ whole genome shotgun (WGS) entry which is preliminary data.</text>
</comment>
<proteinExistence type="predicted"/>
<sequence length="197" mass="22746">MKYYMCTSVRTILAEPICLIFPKDPRQTTCFENPCYQNMMINTLGRNFLDFPMNTLNEQFFTMQLATNNLDSTFEATYEYQDSLATSRGSATRRYNPNTDITSFIITIQFEHNSNGELTFDGSDTKNKNTSIEQKGQPIYQGAIDTYYNVDFNGKHPPSPVLCTVHDTFWIFTQLNRRQCNYDITHSIDEVIGQVNT</sequence>
<evidence type="ECO:0000313" key="1">
    <source>
        <dbReference type="EMBL" id="KAA6364231.1"/>
    </source>
</evidence>
<dbReference type="Proteomes" id="UP000324800">
    <property type="component" value="Unassembled WGS sequence"/>
</dbReference>
<dbReference type="OrthoDB" id="10500762at2759"/>
<evidence type="ECO:0000313" key="2">
    <source>
        <dbReference type="Proteomes" id="UP000324800"/>
    </source>
</evidence>
<accession>A0A5J4U2K6</accession>